<protein>
    <submittedName>
        <fullName evidence="2">Uncharacterized protein</fullName>
    </submittedName>
</protein>
<feature type="region of interest" description="Disordered" evidence="1">
    <location>
        <begin position="320"/>
        <end position="367"/>
    </location>
</feature>
<proteinExistence type="predicted"/>
<dbReference type="VEuPathDB" id="FungiDB:PV07_06120"/>
<evidence type="ECO:0000313" key="3">
    <source>
        <dbReference type="Proteomes" id="UP000054466"/>
    </source>
</evidence>
<dbReference type="AlphaFoldDB" id="A0A0D1ZQU1"/>
<dbReference type="OrthoDB" id="4161069at2759"/>
<feature type="region of interest" description="Disordered" evidence="1">
    <location>
        <begin position="499"/>
        <end position="534"/>
    </location>
</feature>
<accession>A0A0D1ZQU1</accession>
<feature type="compositionally biased region" description="Polar residues" evidence="1">
    <location>
        <begin position="133"/>
        <end position="153"/>
    </location>
</feature>
<feature type="region of interest" description="Disordered" evidence="1">
    <location>
        <begin position="274"/>
        <end position="294"/>
    </location>
</feature>
<feature type="region of interest" description="Disordered" evidence="1">
    <location>
        <begin position="182"/>
        <end position="225"/>
    </location>
</feature>
<keyword evidence="3" id="KW-1185">Reference proteome</keyword>
<dbReference type="Proteomes" id="UP000054466">
    <property type="component" value="Unassembled WGS sequence"/>
</dbReference>
<feature type="compositionally biased region" description="Low complexity" evidence="1">
    <location>
        <begin position="324"/>
        <end position="341"/>
    </location>
</feature>
<organism evidence="2 3">
    <name type="scientific">Cladophialophora immunda</name>
    <dbReference type="NCBI Taxonomy" id="569365"/>
    <lineage>
        <taxon>Eukaryota</taxon>
        <taxon>Fungi</taxon>
        <taxon>Dikarya</taxon>
        <taxon>Ascomycota</taxon>
        <taxon>Pezizomycotina</taxon>
        <taxon>Eurotiomycetes</taxon>
        <taxon>Chaetothyriomycetidae</taxon>
        <taxon>Chaetothyriales</taxon>
        <taxon>Herpotrichiellaceae</taxon>
        <taxon>Cladophialophora</taxon>
    </lineage>
</organism>
<evidence type="ECO:0000256" key="1">
    <source>
        <dbReference type="SAM" id="MobiDB-lite"/>
    </source>
</evidence>
<feature type="compositionally biased region" description="Polar residues" evidence="1">
    <location>
        <begin position="192"/>
        <end position="221"/>
    </location>
</feature>
<gene>
    <name evidence="2" type="ORF">PV07_06120</name>
</gene>
<sequence length="534" mass="57967">MCVTEIWSYRECGCFYNHTIPCRSHRREQTPCSAPNTQYAPEKWLTETSVALEVSHPLFRPRATSVEPGDCPNHRVVEKSFINQICEDCLLAELEGLPSSLGTSTVAQDGPSGNLDNGEGLIWDSEVKIEIENPNSGFSTSPSAPETSVQNQEIPDEDGRILESHVEITIEDDHHSIVAESAASSEIVAHQPSGQSQSALMQTSPSNNSRGGLCQPNSRASGSKRHGCAFQKIDVVNLDDTDSDGGVDLQWHHRDPQPLLRGRPLMCSNLHNSQVREPDADSAPVPGRERTGIKGFPTLQSLRSLSMSLRVGPRSLAVASDNCGSSGTGLAPSSSSAGTSSKNPFRSIRNRKSSPRIGETSGSKFVGLEQPSDEVHKNIPIPEAQNTPAIPPRKSSLKSFALFLTDDFTRTKAKVQPRSGSQFMSLTPSPTISWFRQHAESSEETNSGNQGSVSHSETDFETPSWTSDSYTNRAGGMKAENNFLIPSIPKSSTMNTMRALIDGSIDRDAGLDDQDETIRQPPLPGQEQARHQGQ</sequence>
<name>A0A0D1ZQU1_9EURO</name>
<feature type="region of interest" description="Disordered" evidence="1">
    <location>
        <begin position="437"/>
        <end position="473"/>
    </location>
</feature>
<reference evidence="2 3" key="1">
    <citation type="submission" date="2015-01" db="EMBL/GenBank/DDBJ databases">
        <title>The Genome Sequence of Cladophialophora immunda CBS83496.</title>
        <authorList>
            <consortium name="The Broad Institute Genomics Platform"/>
            <person name="Cuomo C."/>
            <person name="de Hoog S."/>
            <person name="Gorbushina A."/>
            <person name="Stielow B."/>
            <person name="Teixiera M."/>
            <person name="Abouelleil A."/>
            <person name="Chapman S.B."/>
            <person name="Priest M."/>
            <person name="Young S.K."/>
            <person name="Wortman J."/>
            <person name="Nusbaum C."/>
            <person name="Birren B."/>
        </authorList>
    </citation>
    <scope>NUCLEOTIDE SEQUENCE [LARGE SCALE GENOMIC DNA]</scope>
    <source>
        <strain evidence="2 3">CBS 83496</strain>
    </source>
</reference>
<dbReference type="RefSeq" id="XP_016250587.1">
    <property type="nucleotide sequence ID" value="XM_016393068.1"/>
</dbReference>
<feature type="region of interest" description="Disordered" evidence="1">
    <location>
        <begin position="133"/>
        <end position="156"/>
    </location>
</feature>
<dbReference type="EMBL" id="KN847042">
    <property type="protein sequence ID" value="KIW30371.1"/>
    <property type="molecule type" value="Genomic_DNA"/>
</dbReference>
<dbReference type="HOGENOM" id="CLU_022328_0_0_1"/>
<evidence type="ECO:0000313" key="2">
    <source>
        <dbReference type="EMBL" id="KIW30371.1"/>
    </source>
</evidence>
<feature type="compositionally biased region" description="Polar residues" evidence="1">
    <location>
        <begin position="444"/>
        <end position="472"/>
    </location>
</feature>
<dbReference type="GeneID" id="27345314"/>